<dbReference type="GO" id="GO:0004363">
    <property type="term" value="F:glutathione synthase activity"/>
    <property type="evidence" value="ECO:0007669"/>
    <property type="project" value="InterPro"/>
</dbReference>
<evidence type="ECO:0000313" key="4">
    <source>
        <dbReference type="Proteomes" id="UP000076078"/>
    </source>
</evidence>
<dbReference type="STRING" id="361077.A0A151Z9C3"/>
<accession>A0A151Z9C3</accession>
<dbReference type="Proteomes" id="UP000076078">
    <property type="component" value="Unassembled WGS sequence"/>
</dbReference>
<protein>
    <recommendedName>
        <fullName evidence="2">Prokaryotic glutathione synthetase ATP-binding domain-containing protein</fullName>
    </recommendedName>
</protein>
<comment type="caution">
    <text evidence="3">The sequence shown here is derived from an EMBL/GenBank/DDBJ whole genome shotgun (WGS) entry which is preliminary data.</text>
</comment>
<reference evidence="3 4" key="1">
    <citation type="submission" date="2015-12" db="EMBL/GenBank/DDBJ databases">
        <title>Dictyostelia acquired genes for synthesis and detection of signals that induce cell-type specialization by lateral gene transfer from prokaryotes.</title>
        <authorList>
            <person name="Gloeckner G."/>
            <person name="Schaap P."/>
        </authorList>
    </citation>
    <scope>NUCLEOTIDE SEQUENCE [LARGE SCALE GENOMIC DNA]</scope>
    <source>
        <strain evidence="3 4">TK</strain>
    </source>
</reference>
<dbReference type="Pfam" id="PF02955">
    <property type="entry name" value="GSH-S_ATP"/>
    <property type="match status" value="1"/>
</dbReference>
<dbReference type="OrthoDB" id="17576at2759"/>
<feature type="compositionally biased region" description="Polar residues" evidence="1">
    <location>
        <begin position="460"/>
        <end position="470"/>
    </location>
</feature>
<organism evidence="3 4">
    <name type="scientific">Tieghemostelium lacteum</name>
    <name type="common">Slime mold</name>
    <name type="synonym">Dictyostelium lacteum</name>
    <dbReference type="NCBI Taxonomy" id="361077"/>
    <lineage>
        <taxon>Eukaryota</taxon>
        <taxon>Amoebozoa</taxon>
        <taxon>Evosea</taxon>
        <taxon>Eumycetozoa</taxon>
        <taxon>Dictyostelia</taxon>
        <taxon>Dictyosteliales</taxon>
        <taxon>Raperosteliaceae</taxon>
        <taxon>Tieghemostelium</taxon>
    </lineage>
</organism>
<feature type="domain" description="Prokaryotic glutathione synthetase ATP-binding" evidence="2">
    <location>
        <begin position="182"/>
        <end position="309"/>
    </location>
</feature>
<feature type="compositionally biased region" description="Basic and acidic residues" evidence="1">
    <location>
        <begin position="450"/>
        <end position="459"/>
    </location>
</feature>
<evidence type="ECO:0000313" key="3">
    <source>
        <dbReference type="EMBL" id="KYQ90549.1"/>
    </source>
</evidence>
<dbReference type="PANTHER" id="PTHR39217:SF1">
    <property type="entry name" value="GLUTATHIONE SYNTHETASE"/>
    <property type="match status" value="1"/>
</dbReference>
<dbReference type="EMBL" id="LODT01000037">
    <property type="protein sequence ID" value="KYQ90549.1"/>
    <property type="molecule type" value="Genomic_DNA"/>
</dbReference>
<dbReference type="PANTHER" id="PTHR39217">
    <property type="match status" value="1"/>
</dbReference>
<dbReference type="GO" id="GO:0005524">
    <property type="term" value="F:ATP binding"/>
    <property type="evidence" value="ECO:0007669"/>
    <property type="project" value="InterPro"/>
</dbReference>
<name>A0A151Z9C3_TIELA</name>
<proteinExistence type="predicted"/>
<gene>
    <name evidence="3" type="ORF">DLAC_09174</name>
</gene>
<sequence>MTSVFNSIEASSNSGNVTPDFTLSIGFVTSGGFPTLSEDDQILINLASLKKIRFQFLVWDDESVDWSSEKFDVLIIRSLWDYVLKVDKFKKWIDYIQSLGIRVLNDLGAIRWNIDKNYLDEFQNINNYLYNNSSKSKKQTSSSTCSSSSSLSNIKIIPTIFIRPNEKKSLLKSIEEGKKSGRFSGNQKEFVFKPCIGAGGYGTTKFHLDSHEEYKDSYMELLEKSDVLLQPFISTIHDQGETSFIFFNGKFSHSIIKRPSKNDFRVQEGYGGTVEKNPNPPLSEIQLAQSIMDRIIEKHPRILYARIDMLRYHDGKLFLSECEIFEPTLYFMGDQDIAIRFLDCVIEMIAQEEDDLKKQNYVPATSSCSITPIPSPLSNSQNGFQLSSSSAMVHNGGSIIPTTAPSSLLVSDVPILTSTNTTTTVTHHGGSHSFNESIKRSPSSSILSHTYKEQQREQNTRTTRSASSPKVSYRFGSPDSEFSKNLNNLHTIAL</sequence>
<dbReference type="InterPro" id="IPR004218">
    <property type="entry name" value="GSHS_ATP-bd"/>
</dbReference>
<dbReference type="SUPFAM" id="SSF56059">
    <property type="entry name" value="Glutathione synthetase ATP-binding domain-like"/>
    <property type="match status" value="1"/>
</dbReference>
<dbReference type="InterPro" id="IPR053191">
    <property type="entry name" value="DcsG_Biosynth_Enzyme"/>
</dbReference>
<dbReference type="InParanoid" id="A0A151Z9C3"/>
<evidence type="ECO:0000259" key="2">
    <source>
        <dbReference type="Pfam" id="PF02955"/>
    </source>
</evidence>
<feature type="region of interest" description="Disordered" evidence="1">
    <location>
        <begin position="426"/>
        <end position="480"/>
    </location>
</feature>
<evidence type="ECO:0000256" key="1">
    <source>
        <dbReference type="SAM" id="MobiDB-lite"/>
    </source>
</evidence>
<keyword evidence="4" id="KW-1185">Reference proteome</keyword>
<dbReference type="AlphaFoldDB" id="A0A151Z9C3"/>